<comment type="subcellular location">
    <subcellularLocation>
        <location evidence="1">Virion</location>
    </subcellularLocation>
</comment>
<evidence type="ECO:0000256" key="2">
    <source>
        <dbReference type="SAM" id="Coils"/>
    </source>
</evidence>
<accession>A0ABV2MA69</accession>
<dbReference type="InterPro" id="IPR054612">
    <property type="entry name" value="Phage_capsid-like_C"/>
</dbReference>
<sequence length="429" mass="47023">MAEKSAIEQVMSAFEEFKAANDNRIKEIEKKGVADVVLTEKVGRINAAMDKFEDANKKATAELLETKKALDDERKHVDELEEKLNRMALVGANDNFRRGEIKSKANTWARAVFDASVIGRHSINTDQQKALADVDAEYKALGISNDTTGGYLAPVEYIREIIKSVTDVSPVRSLARVRQTASKAIQIPKRTGQFAAQWVAEQGTRSETDGLRYGMWEIPTHEMYALIDISNQNLEDSAFNMEAEINFEATEQFAVAEGAAFVSGNGVGKPEGFLIASGVSGSNSGSATTIADADGQADGLLKLKYGLKTAYTRNASWALNRTTLGSVRRLKDGQKNYIWMPGIALGRPNTIDGDPYVEVPDMPNEGAGTTPVAYGDFARGYTLVDRIQMEMLRDPYTQATSGNVRFIFRRRLGGQVVLAEAIRKLTCSV</sequence>
<name>A0ABV2MA69_9HYPH</name>
<evidence type="ECO:0000313" key="5">
    <source>
        <dbReference type="Proteomes" id="UP001549077"/>
    </source>
</evidence>
<dbReference type="SUPFAM" id="SSF56563">
    <property type="entry name" value="Major capsid protein gp5"/>
    <property type="match status" value="1"/>
</dbReference>
<proteinExistence type="predicted"/>
<comment type="caution">
    <text evidence="4">The sequence shown here is derived from an EMBL/GenBank/DDBJ whole genome shotgun (WGS) entry which is preliminary data.</text>
</comment>
<dbReference type="Gene3D" id="3.30.2320.10">
    <property type="entry name" value="hypothetical protein PF0899 domain"/>
    <property type="match status" value="1"/>
</dbReference>
<evidence type="ECO:0000259" key="3">
    <source>
        <dbReference type="Pfam" id="PF05065"/>
    </source>
</evidence>
<evidence type="ECO:0000313" key="4">
    <source>
        <dbReference type="EMBL" id="MET3753369.1"/>
    </source>
</evidence>
<feature type="coiled-coil region" evidence="2">
    <location>
        <begin position="49"/>
        <end position="90"/>
    </location>
</feature>
<gene>
    <name evidence="4" type="ORF">ABID08_000708</name>
</gene>
<protein>
    <submittedName>
        <fullName evidence="4">HK97 family phage major capsid protein</fullName>
    </submittedName>
</protein>
<dbReference type="Gene3D" id="3.30.2400.10">
    <property type="entry name" value="Major capsid protein gp5"/>
    <property type="match status" value="1"/>
</dbReference>
<keyword evidence="2" id="KW-0175">Coiled coil</keyword>
<dbReference type="Pfam" id="PF05065">
    <property type="entry name" value="Phage_capsid"/>
    <property type="match status" value="1"/>
</dbReference>
<keyword evidence="5" id="KW-1185">Reference proteome</keyword>
<dbReference type="GeneID" id="91149125"/>
<feature type="domain" description="Phage capsid-like C-terminal" evidence="3">
    <location>
        <begin position="149"/>
        <end position="426"/>
    </location>
</feature>
<evidence type="ECO:0000256" key="1">
    <source>
        <dbReference type="ARBA" id="ARBA00004328"/>
    </source>
</evidence>
<dbReference type="EMBL" id="JBEPMY010000001">
    <property type="protein sequence ID" value="MET3753369.1"/>
    <property type="molecule type" value="Genomic_DNA"/>
</dbReference>
<dbReference type="NCBIfam" id="TIGR01554">
    <property type="entry name" value="major_cap_HK97"/>
    <property type="match status" value="1"/>
</dbReference>
<dbReference type="RefSeq" id="WP_168302033.1">
    <property type="nucleotide sequence ID" value="NZ_CP071604.1"/>
</dbReference>
<reference evidence="4 5" key="1">
    <citation type="submission" date="2024-06" db="EMBL/GenBank/DDBJ databases">
        <title>Genomic Encyclopedia of Type Strains, Phase IV (KMG-IV): sequencing the most valuable type-strain genomes for metagenomic binning, comparative biology and taxonomic classification.</title>
        <authorList>
            <person name="Goeker M."/>
        </authorList>
    </citation>
    <scope>NUCLEOTIDE SEQUENCE [LARGE SCALE GENOMIC DNA]</scope>
    <source>
        <strain evidence="4 5">DSM 29288</strain>
    </source>
</reference>
<dbReference type="InterPro" id="IPR024455">
    <property type="entry name" value="Phage_capsid"/>
</dbReference>
<organism evidence="4 5">
    <name type="scientific">Rhizobium binae</name>
    <dbReference type="NCBI Taxonomy" id="1138190"/>
    <lineage>
        <taxon>Bacteria</taxon>
        <taxon>Pseudomonadati</taxon>
        <taxon>Pseudomonadota</taxon>
        <taxon>Alphaproteobacteria</taxon>
        <taxon>Hyphomicrobiales</taxon>
        <taxon>Rhizobiaceae</taxon>
        <taxon>Rhizobium/Agrobacterium group</taxon>
        <taxon>Rhizobium</taxon>
    </lineage>
</organism>
<dbReference type="Proteomes" id="UP001549077">
    <property type="component" value="Unassembled WGS sequence"/>
</dbReference>